<dbReference type="GO" id="GO:0070991">
    <property type="term" value="F:medium-chain fatty acyl-CoA dehydrogenase activity"/>
    <property type="evidence" value="ECO:0007669"/>
    <property type="project" value="UniProtKB-EC"/>
</dbReference>
<evidence type="ECO:0000259" key="11">
    <source>
        <dbReference type="Pfam" id="PF02770"/>
    </source>
</evidence>
<dbReference type="InterPro" id="IPR006089">
    <property type="entry name" value="Acyl-CoA_DH_CS"/>
</dbReference>
<dbReference type="FunFam" id="2.40.110.10:FF:000001">
    <property type="entry name" value="Acyl-CoA dehydrogenase, mitochondrial"/>
    <property type="match status" value="1"/>
</dbReference>
<feature type="domain" description="Acyl-CoA dehydrogenase/oxidase C-terminal" evidence="10">
    <location>
        <begin position="532"/>
        <end position="678"/>
    </location>
</feature>
<accession>A0A498SD21</accession>
<keyword evidence="6 9" id="KW-0560">Oxidoreductase</keyword>
<dbReference type="Pfam" id="PF00441">
    <property type="entry name" value="Acyl-CoA_dh_1"/>
    <property type="match status" value="2"/>
</dbReference>
<dbReference type="GO" id="GO:0050660">
    <property type="term" value="F:flavin adenine dinucleotide binding"/>
    <property type="evidence" value="ECO:0007669"/>
    <property type="project" value="InterPro"/>
</dbReference>
<dbReference type="STRING" id="6277.A0A498SD21"/>
<dbReference type="EMBL" id="UPTC01000630">
    <property type="protein sequence ID" value="VBB29520.1"/>
    <property type="molecule type" value="Genomic_DNA"/>
</dbReference>
<evidence type="ECO:0008006" key="15">
    <source>
        <dbReference type="Google" id="ProtNLM"/>
    </source>
</evidence>
<comment type="cofactor">
    <cofactor evidence="1 9">
        <name>FAD</name>
        <dbReference type="ChEBI" id="CHEBI:57692"/>
    </cofactor>
</comment>
<dbReference type="Gene3D" id="1.10.540.10">
    <property type="entry name" value="Acyl-CoA dehydrogenase/oxidase, N-terminal domain"/>
    <property type="match status" value="2"/>
</dbReference>
<gene>
    <name evidence="13" type="ORF">NAV_LOCUS4320</name>
</gene>
<dbReference type="Proteomes" id="UP000276991">
    <property type="component" value="Unassembled WGS sequence"/>
</dbReference>
<keyword evidence="4 9" id="KW-0285">Flavoprotein</keyword>
<proteinExistence type="inferred from homology"/>
<comment type="similarity">
    <text evidence="2 9">Belongs to the acyl-CoA dehydrogenase family.</text>
</comment>
<dbReference type="InterPro" id="IPR050741">
    <property type="entry name" value="Acyl-CoA_dehydrogenase"/>
</dbReference>
<feature type="domain" description="Acyl-CoA dehydrogenase/oxidase N-terminal" evidence="12">
    <location>
        <begin position="60"/>
        <end position="115"/>
    </location>
</feature>
<name>A0A498SD21_ACAVI</name>
<dbReference type="SUPFAM" id="SSF56645">
    <property type="entry name" value="Acyl-CoA dehydrogenase NM domain-like"/>
    <property type="match status" value="2"/>
</dbReference>
<sequence length="689" mass="74901">MIANSFSTRNLLFNLSHLHRFTSANFGFEFTDSQQQLNEAARKFVADEVIPVGSKYGKNGGLELDMITDVLIYERFGYGCAGISTAMLTNLIAETALILAANSEIKKKYLRRMIDEPLMASFAVTKSCAGSDVADIQTYSEKKGDEYIINGSKMWITNGGEINMGQRASDTCAITFEDVRVPKSQMIGGPEEGFKIAMKTFDATSISFMLADMAINLELSRLMTYGSAWQVEAVQNSPASYYSSIAKCFAADTANIAASNAVQIFGANGFNAEYPVEKLMRDAKVIQIYEGTNQIQKIIIARKLRLSDTQREYRDVALKFAKEKIIPVAAHYDSTGEFPWDIVKEAHRIGLMNPQIPKKYGGLGLSCSETALITEALAYGCSGIQLCIMGPSLAVTPLNIAGNEEQKKKYLGMLAAEPIIAAYCVTEPNAGSDVSGIKMKAEKKGDSYVLNGTKAWITGGGPAKWFFVLARTDPDPKVQPGKAFTAFIVDGDTKGITRGKKEQNMGQRCSDTRSIIFEDVIVPMENVLGTPGTGFKIAMGAFDMSRPYVAAAAVGLAWRALDEACKYALERKAFGAPIINNQGISFILADMAANLELSRLITYRAAVTTNSEASFYASIAKCFAADTANIAATNAVQIFGGNGFNSEYPVEKLMRDAKIFQIYEGTSQIQRIIISRHIIKKVGTTGSAS</sequence>
<comment type="function">
    <text evidence="8">This enzyme is specific for acyl chain lengths of 4 to 16.</text>
</comment>
<dbReference type="SUPFAM" id="SSF47203">
    <property type="entry name" value="Acyl-CoA dehydrogenase C-terminal domain-like"/>
    <property type="match status" value="2"/>
</dbReference>
<dbReference type="GO" id="GO:0005739">
    <property type="term" value="C:mitochondrion"/>
    <property type="evidence" value="ECO:0007669"/>
    <property type="project" value="TreeGrafter"/>
</dbReference>
<dbReference type="InterPro" id="IPR006091">
    <property type="entry name" value="Acyl-CoA_Oxase/DH_mid-dom"/>
</dbReference>
<organism evidence="13 14">
    <name type="scientific">Acanthocheilonema viteae</name>
    <name type="common">Filarial nematode worm</name>
    <name type="synonym">Dipetalonema viteae</name>
    <dbReference type="NCBI Taxonomy" id="6277"/>
    <lineage>
        <taxon>Eukaryota</taxon>
        <taxon>Metazoa</taxon>
        <taxon>Ecdysozoa</taxon>
        <taxon>Nematoda</taxon>
        <taxon>Chromadorea</taxon>
        <taxon>Rhabditida</taxon>
        <taxon>Spirurina</taxon>
        <taxon>Spiruromorpha</taxon>
        <taxon>Filarioidea</taxon>
        <taxon>Onchocercidae</taxon>
        <taxon>Acanthocheilonema</taxon>
    </lineage>
</organism>
<evidence type="ECO:0000259" key="10">
    <source>
        <dbReference type="Pfam" id="PF00441"/>
    </source>
</evidence>
<evidence type="ECO:0000313" key="14">
    <source>
        <dbReference type="Proteomes" id="UP000276991"/>
    </source>
</evidence>
<dbReference type="Gene3D" id="1.20.140.10">
    <property type="entry name" value="Butyryl-CoA Dehydrogenase, subunit A, domain 3"/>
    <property type="match status" value="2"/>
</dbReference>
<dbReference type="InterPro" id="IPR009100">
    <property type="entry name" value="AcylCoA_DH/oxidase_NM_dom_sf"/>
</dbReference>
<dbReference type="Pfam" id="PF02771">
    <property type="entry name" value="Acyl-CoA_dh_N"/>
    <property type="match status" value="2"/>
</dbReference>
<evidence type="ECO:0000256" key="6">
    <source>
        <dbReference type="ARBA" id="ARBA00023002"/>
    </source>
</evidence>
<evidence type="ECO:0000256" key="1">
    <source>
        <dbReference type="ARBA" id="ARBA00001974"/>
    </source>
</evidence>
<dbReference type="PROSITE" id="PS00072">
    <property type="entry name" value="ACYL_COA_DH_1"/>
    <property type="match status" value="1"/>
</dbReference>
<dbReference type="InterPro" id="IPR037069">
    <property type="entry name" value="AcylCoA_DH/ox_N_sf"/>
</dbReference>
<dbReference type="PROSITE" id="PS00073">
    <property type="entry name" value="ACYL_COA_DH_2"/>
    <property type="match status" value="1"/>
</dbReference>
<reference evidence="13 14" key="1">
    <citation type="submission" date="2018-08" db="EMBL/GenBank/DDBJ databases">
        <authorList>
            <person name="Laetsch R D."/>
            <person name="Stevens L."/>
            <person name="Kumar S."/>
            <person name="Blaxter L. M."/>
        </authorList>
    </citation>
    <scope>NUCLEOTIDE SEQUENCE [LARGE SCALE GENOMIC DNA]</scope>
</reference>
<feature type="domain" description="Acyl-CoA dehydrogenase/oxidase C-terminal" evidence="10">
    <location>
        <begin position="201"/>
        <end position="304"/>
    </location>
</feature>
<feature type="domain" description="Acyl-CoA dehydrogenase/oxidase N-terminal" evidence="12">
    <location>
        <begin position="307"/>
        <end position="416"/>
    </location>
</feature>
<dbReference type="PANTHER" id="PTHR48083:SF38">
    <property type="entry name" value="MEDIUM-CHAIN SPECIFIC ACYL-COA DEHYDROGENASE 10, MITOCHONDRIAL-RELATED"/>
    <property type="match status" value="1"/>
</dbReference>
<dbReference type="FunFam" id="1.20.140.10:FF:000011">
    <property type="entry name" value="Medium-chain specific acyl-CoA dehydrogenase, mitochondrial"/>
    <property type="match status" value="2"/>
</dbReference>
<dbReference type="InterPro" id="IPR009075">
    <property type="entry name" value="AcylCo_DH/oxidase_C"/>
</dbReference>
<dbReference type="InterPro" id="IPR013786">
    <property type="entry name" value="AcylCoA_DH/ox_N"/>
</dbReference>
<dbReference type="InterPro" id="IPR036250">
    <property type="entry name" value="AcylCo_DH-like_C"/>
</dbReference>
<evidence type="ECO:0000256" key="2">
    <source>
        <dbReference type="ARBA" id="ARBA00009347"/>
    </source>
</evidence>
<dbReference type="GO" id="GO:0051793">
    <property type="term" value="P:medium-chain fatty acid catabolic process"/>
    <property type="evidence" value="ECO:0007669"/>
    <property type="project" value="TreeGrafter"/>
</dbReference>
<comment type="catalytic activity">
    <reaction evidence="7">
        <text>a medium-chain 2,3-saturated fatty acyl-CoA + oxidized [electron-transfer flavoprotein] + H(+) = a medium-chain (2E)-enoyl-CoA + reduced [electron-transfer flavoprotein]</text>
        <dbReference type="Rhea" id="RHEA:14477"/>
        <dbReference type="Rhea" id="RHEA-COMP:10685"/>
        <dbReference type="Rhea" id="RHEA-COMP:10686"/>
        <dbReference type="ChEBI" id="CHEBI:15378"/>
        <dbReference type="ChEBI" id="CHEBI:57692"/>
        <dbReference type="ChEBI" id="CHEBI:58307"/>
        <dbReference type="ChEBI" id="CHEBI:83723"/>
        <dbReference type="ChEBI" id="CHEBI:83726"/>
        <dbReference type="EC" id="1.3.8.7"/>
    </reaction>
</comment>
<evidence type="ECO:0000256" key="8">
    <source>
        <dbReference type="ARBA" id="ARBA00059733"/>
    </source>
</evidence>
<evidence type="ECO:0000313" key="13">
    <source>
        <dbReference type="EMBL" id="VBB29520.1"/>
    </source>
</evidence>
<dbReference type="InterPro" id="IPR046373">
    <property type="entry name" value="Acyl-CoA_Oxase/DH_mid-dom_sf"/>
</dbReference>
<evidence type="ECO:0000256" key="5">
    <source>
        <dbReference type="ARBA" id="ARBA00022827"/>
    </source>
</evidence>
<dbReference type="OrthoDB" id="434771at2759"/>
<keyword evidence="5 9" id="KW-0274">FAD</keyword>
<dbReference type="Pfam" id="PF02770">
    <property type="entry name" value="Acyl-CoA_dh_M"/>
    <property type="match status" value="1"/>
</dbReference>
<dbReference type="Gene3D" id="2.40.110.10">
    <property type="entry name" value="Butyryl-CoA Dehydrogenase, subunit A, domain 2"/>
    <property type="match status" value="3"/>
</dbReference>
<comment type="subunit">
    <text evidence="3">Homotetramer.</text>
</comment>
<feature type="domain" description="Acyl-CoA oxidase/dehydrogenase middle" evidence="11">
    <location>
        <begin position="422"/>
        <end position="520"/>
    </location>
</feature>
<evidence type="ECO:0000256" key="4">
    <source>
        <dbReference type="ARBA" id="ARBA00022630"/>
    </source>
</evidence>
<evidence type="ECO:0000256" key="9">
    <source>
        <dbReference type="RuleBase" id="RU362125"/>
    </source>
</evidence>
<dbReference type="PANTHER" id="PTHR48083">
    <property type="entry name" value="MEDIUM-CHAIN SPECIFIC ACYL-COA DEHYDROGENASE, MITOCHONDRIAL-RELATED"/>
    <property type="match status" value="1"/>
</dbReference>
<evidence type="ECO:0000256" key="3">
    <source>
        <dbReference type="ARBA" id="ARBA00011881"/>
    </source>
</evidence>
<dbReference type="FunFam" id="1.10.540.10:FF:000010">
    <property type="entry name" value="Medium-chain specific acyl-CoA dehydrogenase, mitochondrial"/>
    <property type="match status" value="1"/>
</dbReference>
<protein>
    <recommendedName>
        <fullName evidence="15">Medium-chain specific acyl-CoA dehydrogenase, mitochondrial</fullName>
    </recommendedName>
</protein>
<keyword evidence="14" id="KW-1185">Reference proteome</keyword>
<evidence type="ECO:0000259" key="12">
    <source>
        <dbReference type="Pfam" id="PF02771"/>
    </source>
</evidence>
<evidence type="ECO:0000256" key="7">
    <source>
        <dbReference type="ARBA" id="ARBA00047882"/>
    </source>
</evidence>
<dbReference type="AlphaFoldDB" id="A0A498SD21"/>